<dbReference type="InterPro" id="IPR036390">
    <property type="entry name" value="WH_DNA-bd_sf"/>
</dbReference>
<organism evidence="6 7">
    <name type="scientific">Rhodovulum sulfidophilum</name>
    <name type="common">Rhodobacter sulfidophilus</name>
    <dbReference type="NCBI Taxonomy" id="35806"/>
    <lineage>
        <taxon>Bacteria</taxon>
        <taxon>Pseudomonadati</taxon>
        <taxon>Pseudomonadota</taxon>
        <taxon>Alphaproteobacteria</taxon>
        <taxon>Rhodobacterales</taxon>
        <taxon>Paracoccaceae</taxon>
        <taxon>Rhodovulum</taxon>
    </lineage>
</organism>
<dbReference type="PANTHER" id="PTHR30419:SF2">
    <property type="entry name" value="LYSR FAMILY TRANSCRIPTIONAL REGULATOR"/>
    <property type="match status" value="1"/>
</dbReference>
<protein>
    <submittedName>
        <fullName evidence="6">LysR family transcriptional regulator</fullName>
    </submittedName>
</protein>
<comment type="similarity">
    <text evidence="1">Belongs to the LysR transcriptional regulatory family.</text>
</comment>
<dbReference type="InterPro" id="IPR036388">
    <property type="entry name" value="WH-like_DNA-bd_sf"/>
</dbReference>
<dbReference type="PANTHER" id="PTHR30419">
    <property type="entry name" value="HTH-TYPE TRANSCRIPTIONAL REGULATOR YBHD"/>
    <property type="match status" value="1"/>
</dbReference>
<gene>
    <name evidence="6" type="ORF">DI556_06990</name>
</gene>
<dbReference type="GO" id="GO:0003677">
    <property type="term" value="F:DNA binding"/>
    <property type="evidence" value="ECO:0007669"/>
    <property type="project" value="UniProtKB-KW"/>
</dbReference>
<proteinExistence type="inferred from homology"/>
<evidence type="ECO:0000256" key="2">
    <source>
        <dbReference type="ARBA" id="ARBA00023015"/>
    </source>
</evidence>
<dbReference type="GO" id="GO:0005829">
    <property type="term" value="C:cytosol"/>
    <property type="evidence" value="ECO:0007669"/>
    <property type="project" value="TreeGrafter"/>
</dbReference>
<feature type="domain" description="HTH lysR-type" evidence="5">
    <location>
        <begin position="3"/>
        <end position="60"/>
    </location>
</feature>
<dbReference type="InterPro" id="IPR050950">
    <property type="entry name" value="HTH-type_LysR_regulators"/>
</dbReference>
<evidence type="ECO:0000256" key="3">
    <source>
        <dbReference type="ARBA" id="ARBA00023125"/>
    </source>
</evidence>
<name>A0A2W5QH77_RHOSU</name>
<dbReference type="Pfam" id="PF00126">
    <property type="entry name" value="HTH_1"/>
    <property type="match status" value="1"/>
</dbReference>
<dbReference type="SUPFAM" id="SSF46785">
    <property type="entry name" value="Winged helix' DNA-binding domain"/>
    <property type="match status" value="1"/>
</dbReference>
<dbReference type="Gene3D" id="1.10.10.10">
    <property type="entry name" value="Winged helix-like DNA-binding domain superfamily/Winged helix DNA-binding domain"/>
    <property type="match status" value="1"/>
</dbReference>
<keyword evidence="3" id="KW-0238">DNA-binding</keyword>
<dbReference type="InterPro" id="IPR005119">
    <property type="entry name" value="LysR_subst-bd"/>
</dbReference>
<dbReference type="AlphaFoldDB" id="A0A2W5QH77"/>
<dbReference type="InterPro" id="IPR000847">
    <property type="entry name" value="LysR_HTH_N"/>
</dbReference>
<keyword evidence="2" id="KW-0805">Transcription regulation</keyword>
<sequence length="304" mass="32475">MRFDLDDLRLFLAVAEAGSITHGAAGAGLSLPAASERLRRMELSGGVRLLERGRRGATPTEAGEAVLRHARLILRQSARLRGEIGAFAGRARGSVRLFANTAAMTEFLPERIAPWLAARPEVDIALEERQSADIARSVLLGFAEIGVLSAAVETEGLTLAPFAIDRLVVVSARDHPFAAARRIRFAELCDAPFLALAEGALRDHLDAQAARIGLRLRPRVRLRGFEDICRMAGAGIGVGVVPETAARRCRGAARIAVTRLAEDWAARRLAGCVPEAPTPLARDLFAHLAGTKPASSRPGAPERA</sequence>
<dbReference type="Proteomes" id="UP000249185">
    <property type="component" value="Unassembled WGS sequence"/>
</dbReference>
<dbReference type="Pfam" id="PF03466">
    <property type="entry name" value="LysR_substrate"/>
    <property type="match status" value="1"/>
</dbReference>
<comment type="caution">
    <text evidence="6">The sequence shown here is derived from an EMBL/GenBank/DDBJ whole genome shotgun (WGS) entry which is preliminary data.</text>
</comment>
<evidence type="ECO:0000313" key="6">
    <source>
        <dbReference type="EMBL" id="PZQ50850.1"/>
    </source>
</evidence>
<dbReference type="GO" id="GO:0003700">
    <property type="term" value="F:DNA-binding transcription factor activity"/>
    <property type="evidence" value="ECO:0007669"/>
    <property type="project" value="InterPro"/>
</dbReference>
<evidence type="ECO:0000256" key="1">
    <source>
        <dbReference type="ARBA" id="ARBA00009437"/>
    </source>
</evidence>
<dbReference type="EMBL" id="QFPW01000003">
    <property type="protein sequence ID" value="PZQ50850.1"/>
    <property type="molecule type" value="Genomic_DNA"/>
</dbReference>
<evidence type="ECO:0000259" key="5">
    <source>
        <dbReference type="PROSITE" id="PS50931"/>
    </source>
</evidence>
<dbReference type="PROSITE" id="PS50931">
    <property type="entry name" value="HTH_LYSR"/>
    <property type="match status" value="1"/>
</dbReference>
<keyword evidence="4" id="KW-0804">Transcription</keyword>
<reference evidence="6 7" key="1">
    <citation type="submission" date="2017-08" db="EMBL/GenBank/DDBJ databases">
        <title>Infants hospitalized years apart are colonized by the same room-sourced microbial strains.</title>
        <authorList>
            <person name="Brooks B."/>
            <person name="Olm M.R."/>
            <person name="Firek B.A."/>
            <person name="Baker R."/>
            <person name="Thomas B.C."/>
            <person name="Morowitz M.J."/>
            <person name="Banfield J.F."/>
        </authorList>
    </citation>
    <scope>NUCLEOTIDE SEQUENCE [LARGE SCALE GENOMIC DNA]</scope>
    <source>
        <strain evidence="6">S2_005_002_R2_34</strain>
    </source>
</reference>
<accession>A0A2W5QH77</accession>
<evidence type="ECO:0000256" key="4">
    <source>
        <dbReference type="ARBA" id="ARBA00023163"/>
    </source>
</evidence>
<dbReference type="Gene3D" id="3.40.190.10">
    <property type="entry name" value="Periplasmic binding protein-like II"/>
    <property type="match status" value="2"/>
</dbReference>
<dbReference type="SUPFAM" id="SSF53850">
    <property type="entry name" value="Periplasmic binding protein-like II"/>
    <property type="match status" value="1"/>
</dbReference>
<evidence type="ECO:0000313" key="7">
    <source>
        <dbReference type="Proteomes" id="UP000249185"/>
    </source>
</evidence>